<organism evidence="1 2">
    <name type="scientific">Armadillidium nasatum</name>
    <dbReference type="NCBI Taxonomy" id="96803"/>
    <lineage>
        <taxon>Eukaryota</taxon>
        <taxon>Metazoa</taxon>
        <taxon>Ecdysozoa</taxon>
        <taxon>Arthropoda</taxon>
        <taxon>Crustacea</taxon>
        <taxon>Multicrustacea</taxon>
        <taxon>Malacostraca</taxon>
        <taxon>Eumalacostraca</taxon>
        <taxon>Peracarida</taxon>
        <taxon>Isopoda</taxon>
        <taxon>Oniscidea</taxon>
        <taxon>Crinocheta</taxon>
        <taxon>Armadillidiidae</taxon>
        <taxon>Armadillidium</taxon>
    </lineage>
</organism>
<dbReference type="Proteomes" id="UP000326759">
    <property type="component" value="Unassembled WGS sequence"/>
</dbReference>
<name>A0A5N5TKI0_9CRUS</name>
<reference evidence="1 2" key="1">
    <citation type="journal article" date="2019" name="PLoS Biol.">
        <title>Sex chromosomes control vertical transmission of feminizing Wolbachia symbionts in an isopod.</title>
        <authorList>
            <person name="Becking T."/>
            <person name="Chebbi M.A."/>
            <person name="Giraud I."/>
            <person name="Moumen B."/>
            <person name="Laverre T."/>
            <person name="Caubet Y."/>
            <person name="Peccoud J."/>
            <person name="Gilbert C."/>
            <person name="Cordaux R."/>
        </authorList>
    </citation>
    <scope>NUCLEOTIDE SEQUENCE [LARGE SCALE GENOMIC DNA]</scope>
    <source>
        <strain evidence="1">ANa2</strain>
        <tissue evidence="1">Whole body excluding digestive tract and cuticle</tissue>
    </source>
</reference>
<keyword evidence="2" id="KW-1185">Reference proteome</keyword>
<comment type="caution">
    <text evidence="1">The sequence shown here is derived from an EMBL/GenBank/DDBJ whole genome shotgun (WGS) entry which is preliminary data.</text>
</comment>
<proteinExistence type="predicted"/>
<dbReference type="AlphaFoldDB" id="A0A5N5TKI0"/>
<sequence>MQDLLFEVLGKLNNLGKGMDKRYQSECQTHATSVGPGFINTKTNLTRLESTFILEVFGHKYFLFFSPKFDILKQ</sequence>
<evidence type="ECO:0000313" key="2">
    <source>
        <dbReference type="Proteomes" id="UP000326759"/>
    </source>
</evidence>
<dbReference type="EMBL" id="SEYY01000709">
    <property type="protein sequence ID" value="KAB7506670.1"/>
    <property type="molecule type" value="Genomic_DNA"/>
</dbReference>
<protein>
    <submittedName>
        <fullName evidence="1">Uncharacterized protein</fullName>
    </submittedName>
</protein>
<accession>A0A5N5TKI0</accession>
<evidence type="ECO:0000313" key="1">
    <source>
        <dbReference type="EMBL" id="KAB7506670.1"/>
    </source>
</evidence>
<gene>
    <name evidence="1" type="ORF">Anas_08805</name>
</gene>